<dbReference type="EMBL" id="LN555523">
    <property type="protein sequence ID" value="CED92965.1"/>
    <property type="molecule type" value="Genomic_DNA"/>
</dbReference>
<organism evidence="1 2">
    <name type="scientific">Romboutsia ilealis</name>
    <dbReference type="NCBI Taxonomy" id="1115758"/>
    <lineage>
        <taxon>Bacteria</taxon>
        <taxon>Bacillati</taxon>
        <taxon>Bacillota</taxon>
        <taxon>Clostridia</taxon>
        <taxon>Peptostreptococcales</taxon>
        <taxon>Peptostreptococcaceae</taxon>
        <taxon>Romboutsia</taxon>
    </lineage>
</organism>
<dbReference type="KEGG" id="ril:CRIB_208"/>
<dbReference type="AlphaFoldDB" id="A0A1V1HYD2"/>
<evidence type="ECO:0000313" key="2">
    <source>
        <dbReference type="Proteomes" id="UP000245622"/>
    </source>
</evidence>
<keyword evidence="2" id="KW-1185">Reference proteome</keyword>
<accession>A0A1V1HYD2</accession>
<evidence type="ECO:0000313" key="1">
    <source>
        <dbReference type="EMBL" id="CED92965.1"/>
    </source>
</evidence>
<reference evidence="1 2" key="1">
    <citation type="submission" date="2014-04" db="EMBL/GenBank/DDBJ databases">
        <authorList>
            <person name="Hornung B.V."/>
        </authorList>
    </citation>
    <scope>NUCLEOTIDE SEQUENCE [LARGE SCALE GENOMIC DNA]</scope>
    <source>
        <strain evidence="1 2">CRIB</strain>
    </source>
</reference>
<dbReference type="RefSeq" id="WP_180702731.1">
    <property type="nucleotide sequence ID" value="NZ_LN555523.1"/>
</dbReference>
<protein>
    <submittedName>
        <fullName evidence="1">Uncharacterized protein</fullName>
    </submittedName>
</protein>
<name>A0A1V1HYD2_9FIRM</name>
<proteinExistence type="predicted"/>
<dbReference type="GeneID" id="82204390"/>
<dbReference type="Proteomes" id="UP000245622">
    <property type="component" value="Chromosome 1"/>
</dbReference>
<sequence>MSSCKYEILTDRDKKILELVEQLKVVDVFTVDNILFKNTKCNRVCQRRLTNLSEFNRIKRWRPNQISSYIYYLGRKPGNIDHSLLISHFVAYINILGGEVVKLKREWLIHEGIRIDLFIGYRLNDKNYIAIVEAENTKNFDKKYEKLEEYYLSNSYKELFPIMPKVICITDKPFKPGVLDVVTIDTKFNNINILLEA</sequence>
<gene>
    <name evidence="1" type="ORF">CRIB_208</name>
</gene>